<dbReference type="PANTHER" id="PTHR32114:SF2">
    <property type="entry name" value="ABC TRANSPORTER ABCH.3"/>
    <property type="match status" value="1"/>
</dbReference>
<protein>
    <recommendedName>
        <fullName evidence="1">Rad50/SbcC-type AAA domain-containing protein</fullName>
    </recommendedName>
</protein>
<name>A0A382BTH1_9ZZZZ</name>
<dbReference type="Gene3D" id="3.40.50.300">
    <property type="entry name" value="P-loop containing nucleotide triphosphate hydrolases"/>
    <property type="match status" value="1"/>
</dbReference>
<organism evidence="2">
    <name type="scientific">marine metagenome</name>
    <dbReference type="NCBI Taxonomy" id="408172"/>
    <lineage>
        <taxon>unclassified sequences</taxon>
        <taxon>metagenomes</taxon>
        <taxon>ecological metagenomes</taxon>
    </lineage>
</organism>
<proteinExistence type="predicted"/>
<feature type="domain" description="Rad50/SbcC-type AAA" evidence="1">
    <location>
        <begin position="5"/>
        <end position="155"/>
    </location>
</feature>
<dbReference type="EMBL" id="UINC01031297">
    <property type="protein sequence ID" value="SVB17120.1"/>
    <property type="molecule type" value="Genomic_DNA"/>
</dbReference>
<dbReference type="GO" id="GO:0016887">
    <property type="term" value="F:ATP hydrolysis activity"/>
    <property type="evidence" value="ECO:0007669"/>
    <property type="project" value="InterPro"/>
</dbReference>
<gene>
    <name evidence="2" type="ORF">METZ01_LOCUS169974</name>
</gene>
<evidence type="ECO:0000313" key="2">
    <source>
        <dbReference type="EMBL" id="SVB17120.1"/>
    </source>
</evidence>
<dbReference type="PANTHER" id="PTHR32114">
    <property type="entry name" value="ABC TRANSPORTER ABCH.3"/>
    <property type="match status" value="1"/>
</dbReference>
<feature type="non-terminal residue" evidence="2">
    <location>
        <position position="156"/>
    </location>
</feature>
<dbReference type="Pfam" id="PF13476">
    <property type="entry name" value="AAA_23"/>
    <property type="match status" value="1"/>
</dbReference>
<dbReference type="GO" id="GO:0006302">
    <property type="term" value="P:double-strand break repair"/>
    <property type="evidence" value="ECO:0007669"/>
    <property type="project" value="InterPro"/>
</dbReference>
<reference evidence="2" key="1">
    <citation type="submission" date="2018-05" db="EMBL/GenBank/DDBJ databases">
        <authorList>
            <person name="Lanie J.A."/>
            <person name="Ng W.-L."/>
            <person name="Kazmierczak K.M."/>
            <person name="Andrzejewski T.M."/>
            <person name="Davidsen T.M."/>
            <person name="Wayne K.J."/>
            <person name="Tettelin H."/>
            <person name="Glass J.I."/>
            <person name="Rusch D."/>
            <person name="Podicherti R."/>
            <person name="Tsui H.-C.T."/>
            <person name="Winkler M.E."/>
        </authorList>
    </citation>
    <scope>NUCLEOTIDE SEQUENCE</scope>
</reference>
<dbReference type="SUPFAM" id="SSF52540">
    <property type="entry name" value="P-loop containing nucleoside triphosphate hydrolases"/>
    <property type="match status" value="1"/>
</dbReference>
<evidence type="ECO:0000259" key="1">
    <source>
        <dbReference type="Pfam" id="PF13476"/>
    </source>
</evidence>
<dbReference type="AlphaFoldDB" id="A0A382BTH1"/>
<dbReference type="InterPro" id="IPR038729">
    <property type="entry name" value="Rad50/SbcC_AAA"/>
</dbReference>
<sequence length="156" mass="17488">MIPQRLSVRNFLCYRENVPTLDFQGIHVACLCGQNGHGKSALLDAVTWCLWGEARGKTQDDLISYGADECRVELEFLSRDTSSRVIRSRSRAGDRRRQGVSDLQFQVLGSDSAIAITGDHIRETQAKIEQTIGMDYDAFINSAFLLQGRADEFTNK</sequence>
<dbReference type="InterPro" id="IPR027417">
    <property type="entry name" value="P-loop_NTPase"/>
</dbReference>
<accession>A0A382BTH1</accession>